<evidence type="ECO:0000313" key="4">
    <source>
        <dbReference type="Proteomes" id="UP000248806"/>
    </source>
</evidence>
<dbReference type="SUPFAM" id="SSF53474">
    <property type="entry name" value="alpha/beta-Hydrolases"/>
    <property type="match status" value="1"/>
</dbReference>
<dbReference type="RefSeq" id="WP_111317697.1">
    <property type="nucleotide sequence ID" value="NZ_BIFX01000001.1"/>
</dbReference>
<evidence type="ECO:0000313" key="3">
    <source>
        <dbReference type="EMBL" id="PZW35983.1"/>
    </source>
</evidence>
<dbReference type="InterPro" id="IPR049492">
    <property type="entry name" value="BD-FAE-like_dom"/>
</dbReference>
<dbReference type="PANTHER" id="PTHR48081:SF33">
    <property type="entry name" value="KYNURENINE FORMAMIDASE"/>
    <property type="match status" value="1"/>
</dbReference>
<sequence>MRTIAYGTEPQQFGELALPATPGPYPVAILLHGGFWRNTYGLDLMRELANDLTRHGFASWNIEYRRVGDPGGGWPGTFEDIARATDFLQHIALEYALDTQRIYAIGHSAGGHLALWLAARPKLNREQTLRLKGVVSQAGAADLEEVWRLHLSNDAVVSLLGGSPEEVPERYAFASPANLLPLGVPTVLLHGLEDIDVPPEISRRYYEKARIAGDNALLIELPGVEHLALIDTRSDAWQKTVSELLKLLP</sequence>
<dbReference type="PANTHER" id="PTHR48081">
    <property type="entry name" value="AB HYDROLASE SUPERFAMILY PROTEIN C4A8.06C"/>
    <property type="match status" value="1"/>
</dbReference>
<name>A0A326UTF4_THEHA</name>
<dbReference type="AlphaFoldDB" id="A0A326UTF4"/>
<dbReference type="InterPro" id="IPR050300">
    <property type="entry name" value="GDXG_lipolytic_enzyme"/>
</dbReference>
<dbReference type="Pfam" id="PF20434">
    <property type="entry name" value="BD-FAE"/>
    <property type="match status" value="1"/>
</dbReference>
<gene>
    <name evidence="3" type="ORF">EI42_00150</name>
</gene>
<dbReference type="Gene3D" id="3.40.50.1820">
    <property type="entry name" value="alpha/beta hydrolase"/>
    <property type="match status" value="1"/>
</dbReference>
<proteinExistence type="predicted"/>
<keyword evidence="4" id="KW-1185">Reference proteome</keyword>
<reference evidence="3 4" key="1">
    <citation type="submission" date="2018-06" db="EMBL/GenBank/DDBJ databases">
        <title>Genomic Encyclopedia of Archaeal and Bacterial Type Strains, Phase II (KMG-II): from individual species to whole genera.</title>
        <authorList>
            <person name="Goeker M."/>
        </authorList>
    </citation>
    <scope>NUCLEOTIDE SEQUENCE [LARGE SCALE GENOMIC DNA]</scope>
    <source>
        <strain evidence="3 4">ATCC BAA-1881</strain>
    </source>
</reference>
<dbReference type="GO" id="GO:0016787">
    <property type="term" value="F:hydrolase activity"/>
    <property type="evidence" value="ECO:0007669"/>
    <property type="project" value="UniProtKB-KW"/>
</dbReference>
<evidence type="ECO:0000256" key="1">
    <source>
        <dbReference type="ARBA" id="ARBA00022801"/>
    </source>
</evidence>
<feature type="domain" description="BD-FAE-like" evidence="2">
    <location>
        <begin position="21"/>
        <end position="208"/>
    </location>
</feature>
<dbReference type="InterPro" id="IPR029058">
    <property type="entry name" value="AB_hydrolase_fold"/>
</dbReference>
<dbReference type="Proteomes" id="UP000248806">
    <property type="component" value="Unassembled WGS sequence"/>
</dbReference>
<protein>
    <submittedName>
        <fullName evidence="3">Acetyl esterase/lipase</fullName>
    </submittedName>
</protein>
<evidence type="ECO:0000259" key="2">
    <source>
        <dbReference type="Pfam" id="PF20434"/>
    </source>
</evidence>
<dbReference type="OrthoDB" id="179999at2"/>
<keyword evidence="1" id="KW-0378">Hydrolase</keyword>
<organism evidence="3 4">
    <name type="scientific">Thermosporothrix hazakensis</name>
    <dbReference type="NCBI Taxonomy" id="644383"/>
    <lineage>
        <taxon>Bacteria</taxon>
        <taxon>Bacillati</taxon>
        <taxon>Chloroflexota</taxon>
        <taxon>Ktedonobacteria</taxon>
        <taxon>Ktedonobacterales</taxon>
        <taxon>Thermosporotrichaceae</taxon>
        <taxon>Thermosporothrix</taxon>
    </lineage>
</organism>
<dbReference type="EMBL" id="QKUF01000001">
    <property type="protein sequence ID" value="PZW35983.1"/>
    <property type="molecule type" value="Genomic_DNA"/>
</dbReference>
<comment type="caution">
    <text evidence="3">The sequence shown here is derived from an EMBL/GenBank/DDBJ whole genome shotgun (WGS) entry which is preliminary data.</text>
</comment>
<accession>A0A326UTF4</accession>